<dbReference type="PANTHER" id="PTHR42932">
    <property type="entry name" value="GENERAL STRESS PROTEIN 20U"/>
    <property type="match status" value="1"/>
</dbReference>
<dbReference type="SUPFAM" id="SSF47240">
    <property type="entry name" value="Ferritin-like"/>
    <property type="match status" value="1"/>
</dbReference>
<evidence type="ECO:0000259" key="4">
    <source>
        <dbReference type="Pfam" id="PF00210"/>
    </source>
</evidence>
<dbReference type="AlphaFoldDB" id="A0A9X5FFF4"/>
<dbReference type="GO" id="GO:0008199">
    <property type="term" value="F:ferric iron binding"/>
    <property type="evidence" value="ECO:0007669"/>
    <property type="project" value="InterPro"/>
</dbReference>
<comment type="similarity">
    <text evidence="1 2">Belongs to the Dps family.</text>
</comment>
<accession>A0A9X5FFF4</accession>
<dbReference type="InterPro" id="IPR012347">
    <property type="entry name" value="Ferritin-like"/>
</dbReference>
<sequence>MLERQGRPCGGRPRRRRSITVASSKGSAKKSTKSTEASSGLPAYTVPSLTLDEGAQTAQILQARLHALIDLALTLKHIHWNVIGPHFIAVHEMIDPQVDAVQAMVDETAERIATLGSVPVGTPGAIVASRTWDDYSIGRASTIAHLGALDEVYRGFITDHREAATATEELDDVTNDMLIGQLGSLEQFHWFVRAHLESTSGELSTSDARTEKGAARSAEADAKGRA</sequence>
<feature type="region of interest" description="Disordered" evidence="3">
    <location>
        <begin position="1"/>
        <end position="40"/>
    </location>
</feature>
<evidence type="ECO:0000256" key="1">
    <source>
        <dbReference type="ARBA" id="ARBA00009497"/>
    </source>
</evidence>
<gene>
    <name evidence="5" type="ORF">HF995_08470</name>
</gene>
<proteinExistence type="inferred from homology"/>
<dbReference type="InterPro" id="IPR008331">
    <property type="entry name" value="Ferritin_DPS_dom"/>
</dbReference>
<dbReference type="InterPro" id="IPR009078">
    <property type="entry name" value="Ferritin-like_SF"/>
</dbReference>
<reference evidence="5 6" key="1">
    <citation type="submission" date="2020-04" db="EMBL/GenBank/DDBJ databases">
        <title>MicrobeNet Type strains.</title>
        <authorList>
            <person name="Nicholson A.C."/>
        </authorList>
    </citation>
    <scope>NUCLEOTIDE SEQUENCE [LARGE SCALE GENOMIC DNA]</scope>
    <source>
        <strain evidence="5 6">ATCC BAA-789</strain>
    </source>
</reference>
<protein>
    <submittedName>
        <fullName evidence="5">DNA starvation/stationary phase protection protein</fullName>
    </submittedName>
</protein>
<organism evidence="5 6">
    <name type="scientific">Sanguibacter hominis ATCC BAA-789</name>
    <dbReference type="NCBI Taxonomy" id="1312740"/>
    <lineage>
        <taxon>Bacteria</taxon>
        <taxon>Bacillati</taxon>
        <taxon>Actinomycetota</taxon>
        <taxon>Actinomycetes</taxon>
        <taxon>Micrococcales</taxon>
        <taxon>Sanguibacteraceae</taxon>
        <taxon>Sanguibacter</taxon>
    </lineage>
</organism>
<dbReference type="Proteomes" id="UP000774283">
    <property type="component" value="Unassembled WGS sequence"/>
</dbReference>
<evidence type="ECO:0000256" key="3">
    <source>
        <dbReference type="SAM" id="MobiDB-lite"/>
    </source>
</evidence>
<dbReference type="PANTHER" id="PTHR42932:SF3">
    <property type="entry name" value="DNA PROTECTION DURING STARVATION PROTEIN"/>
    <property type="match status" value="1"/>
</dbReference>
<keyword evidence="6" id="KW-1185">Reference proteome</keyword>
<dbReference type="InterPro" id="IPR023188">
    <property type="entry name" value="DPS_DNA-bd_CS"/>
</dbReference>
<feature type="region of interest" description="Disordered" evidence="3">
    <location>
        <begin position="201"/>
        <end position="226"/>
    </location>
</feature>
<dbReference type="Pfam" id="PF00210">
    <property type="entry name" value="Ferritin"/>
    <property type="match status" value="1"/>
</dbReference>
<evidence type="ECO:0000313" key="6">
    <source>
        <dbReference type="Proteomes" id="UP000774283"/>
    </source>
</evidence>
<dbReference type="Gene3D" id="1.20.1260.10">
    <property type="match status" value="1"/>
</dbReference>
<feature type="compositionally biased region" description="Basic and acidic residues" evidence="3">
    <location>
        <begin position="208"/>
        <end position="226"/>
    </location>
</feature>
<evidence type="ECO:0000313" key="5">
    <source>
        <dbReference type="EMBL" id="NKX93299.1"/>
    </source>
</evidence>
<dbReference type="EMBL" id="JAAXOW010000002">
    <property type="protein sequence ID" value="NKX93299.1"/>
    <property type="molecule type" value="Genomic_DNA"/>
</dbReference>
<name>A0A9X5FFF4_9MICO</name>
<feature type="domain" description="Ferritin/DPS" evidence="4">
    <location>
        <begin position="59"/>
        <end position="198"/>
    </location>
</feature>
<dbReference type="CDD" id="cd01043">
    <property type="entry name" value="DPS"/>
    <property type="match status" value="1"/>
</dbReference>
<dbReference type="GO" id="GO:0016722">
    <property type="term" value="F:oxidoreductase activity, acting on metal ions"/>
    <property type="evidence" value="ECO:0007669"/>
    <property type="project" value="InterPro"/>
</dbReference>
<evidence type="ECO:0000256" key="2">
    <source>
        <dbReference type="RuleBase" id="RU003875"/>
    </source>
</evidence>
<dbReference type="PROSITE" id="PS00818">
    <property type="entry name" value="DPS_1"/>
    <property type="match status" value="1"/>
</dbReference>
<dbReference type="InterPro" id="IPR002177">
    <property type="entry name" value="DPS_DNA-bd"/>
</dbReference>
<dbReference type="PRINTS" id="PR01346">
    <property type="entry name" value="HELNAPAPROT"/>
</dbReference>
<comment type="caution">
    <text evidence="5">The sequence shown here is derived from an EMBL/GenBank/DDBJ whole genome shotgun (WGS) entry which is preliminary data.</text>
</comment>